<dbReference type="InterPro" id="IPR006620">
    <property type="entry name" value="Pro_4_hyd_alph"/>
</dbReference>
<reference evidence="6" key="1">
    <citation type="submission" date="2012-06" db="EMBL/GenBank/DDBJ databases">
        <title>Genome analysis of multiple Granulibacter bethesdensis isolates demonstrates substantial genome diversity.</title>
        <authorList>
            <person name="Greenberg D.E."/>
            <person name="Porcella S.F."/>
            <person name="Zarember K."/>
            <person name="Zelazny A.M."/>
            <person name="Bruno D."/>
            <person name="Martens C."/>
            <person name="Barbian K.D."/>
            <person name="Jaske E."/>
            <person name="Holland S.M."/>
        </authorList>
    </citation>
    <scope>NUCLEOTIDE SEQUENCE [LARGE SCALE GENOMIC DNA]</scope>
    <source>
        <strain evidence="6">CGDNIH3</strain>
    </source>
</reference>
<evidence type="ECO:0000313" key="6">
    <source>
        <dbReference type="Proteomes" id="UP000019438"/>
    </source>
</evidence>
<dbReference type="GO" id="GO:0031418">
    <property type="term" value="F:L-ascorbic acid binding"/>
    <property type="evidence" value="ECO:0007669"/>
    <property type="project" value="InterPro"/>
</dbReference>
<keyword evidence="2" id="KW-0223">Dioxygenase</keyword>
<dbReference type="InterPro" id="IPR044862">
    <property type="entry name" value="Pro_4_hyd_alph_FE2OG_OXY"/>
</dbReference>
<protein>
    <submittedName>
        <fullName evidence="5">Secreted protein</fullName>
    </submittedName>
</protein>
<evidence type="ECO:0000256" key="1">
    <source>
        <dbReference type="ARBA" id="ARBA00001961"/>
    </source>
</evidence>
<name>A0AAN0RFF9_9PROT</name>
<dbReference type="GO" id="GO:0051213">
    <property type="term" value="F:dioxygenase activity"/>
    <property type="evidence" value="ECO:0007669"/>
    <property type="project" value="UniProtKB-KW"/>
</dbReference>
<dbReference type="GO" id="GO:0016705">
    <property type="term" value="F:oxidoreductase activity, acting on paired donors, with incorporation or reduction of molecular oxygen"/>
    <property type="evidence" value="ECO:0007669"/>
    <property type="project" value="InterPro"/>
</dbReference>
<gene>
    <name evidence="5" type="ORF">GbCGDNIH3_2074</name>
</gene>
<dbReference type="Proteomes" id="UP000019438">
    <property type="component" value="Chromosome"/>
</dbReference>
<proteinExistence type="predicted"/>
<dbReference type="AlphaFoldDB" id="A0AAN0RFF9"/>
<dbReference type="EMBL" id="CP003181">
    <property type="protein sequence ID" value="AHJ63966.1"/>
    <property type="molecule type" value="Genomic_DNA"/>
</dbReference>
<dbReference type="KEGG" id="gbc:GbCGDNIH3_2074"/>
<evidence type="ECO:0000259" key="4">
    <source>
        <dbReference type="SMART" id="SM00702"/>
    </source>
</evidence>
<organism evidence="5 6">
    <name type="scientific">Granulibacter bethesdensis</name>
    <dbReference type="NCBI Taxonomy" id="364410"/>
    <lineage>
        <taxon>Bacteria</taxon>
        <taxon>Pseudomonadati</taxon>
        <taxon>Pseudomonadota</taxon>
        <taxon>Alphaproteobacteria</taxon>
        <taxon>Acetobacterales</taxon>
        <taxon>Acetobacteraceae</taxon>
        <taxon>Granulibacter</taxon>
    </lineage>
</organism>
<evidence type="ECO:0000313" key="5">
    <source>
        <dbReference type="EMBL" id="AHJ63966.1"/>
    </source>
</evidence>
<dbReference type="Gene3D" id="2.60.120.620">
    <property type="entry name" value="q2cbj1_9rhob like domain"/>
    <property type="match status" value="1"/>
</dbReference>
<comment type="cofactor">
    <cofactor evidence="1">
        <name>L-ascorbate</name>
        <dbReference type="ChEBI" id="CHEBI:38290"/>
    </cofactor>
</comment>
<dbReference type="Pfam" id="PF13640">
    <property type="entry name" value="2OG-FeII_Oxy_3"/>
    <property type="match status" value="1"/>
</dbReference>
<sequence length="238" mass="26538">MEKTGARFNVSATFPARYAGQGLGATKSIMELNYTALDETPVSSDPFNHVLVRNFVPGPVLSRLIPELPLLEKGGSFPAEALRLGPIGKDLFTELSGHRLKAAIARKFSLDLEDAATMVTLRGWSREKDGRIHCDSVAKRVTILLYLNPETEAWAKQEGCLRLLRSPDDIENYAVEVPPVNGTLLVFPNGPTTWHGHRQFVGRRYVVQLNYMADDKAARSELRRHRFSALVKRLTRAA</sequence>
<keyword evidence="3" id="KW-0560">Oxidoreductase</keyword>
<accession>A0AAN0RFF9</accession>
<feature type="domain" description="Prolyl 4-hydroxylase alpha subunit" evidence="4">
    <location>
        <begin position="47"/>
        <end position="212"/>
    </location>
</feature>
<dbReference type="KEGG" id="gbh:GbCGDNIH2_2074"/>
<evidence type="ECO:0000256" key="2">
    <source>
        <dbReference type="ARBA" id="ARBA00022964"/>
    </source>
</evidence>
<dbReference type="SMART" id="SM00702">
    <property type="entry name" value="P4Hc"/>
    <property type="match status" value="1"/>
</dbReference>
<evidence type="ECO:0000256" key="3">
    <source>
        <dbReference type="ARBA" id="ARBA00023002"/>
    </source>
</evidence>
<dbReference type="GO" id="GO:0005506">
    <property type="term" value="F:iron ion binding"/>
    <property type="evidence" value="ECO:0007669"/>
    <property type="project" value="InterPro"/>
</dbReference>